<dbReference type="AlphaFoldDB" id="A0A3B0PMY1"/>
<keyword evidence="2" id="KW-1185">Reference proteome</keyword>
<name>A0A3B0PMY1_9BACT</name>
<protein>
    <submittedName>
        <fullName evidence="1">Uncharacterized protein</fullName>
    </submittedName>
</protein>
<organism evidence="1 2">
    <name type="scientific">Mycoplasmopsis edwardii</name>
    <dbReference type="NCBI Taxonomy" id="53558"/>
    <lineage>
        <taxon>Bacteria</taxon>
        <taxon>Bacillati</taxon>
        <taxon>Mycoplasmatota</taxon>
        <taxon>Mycoplasmoidales</taxon>
        <taxon>Metamycoplasmataceae</taxon>
        <taxon>Mycoplasmopsis</taxon>
    </lineage>
</organism>
<feature type="non-terminal residue" evidence="1">
    <location>
        <position position="135"/>
    </location>
</feature>
<dbReference type="KEGG" id="medw:NCTC10132_00516"/>
<dbReference type="Proteomes" id="UP000257559">
    <property type="component" value="Chromosome"/>
</dbReference>
<evidence type="ECO:0000313" key="1">
    <source>
        <dbReference type="EMBL" id="SYV97157.1"/>
    </source>
</evidence>
<dbReference type="EMBL" id="LS991951">
    <property type="protein sequence ID" value="SYV97157.1"/>
    <property type="molecule type" value="Genomic_DNA"/>
</dbReference>
<gene>
    <name evidence="1" type="ORF">NCTC10132_00516</name>
</gene>
<accession>A0A3B0PMY1</accession>
<sequence>MNHINDPFRLIKSLMAKPNVLRLIKSFINTFVDGFVSDPKTPAVMLRLVENFARKYDINLRGFDKTILIRNVTNSIIPFAKDIDLYPRIIDIVAEQIKVSLNVNDLLANVKLKLSKSFDLTDYKYLKAFLNRFSW</sequence>
<proteinExistence type="predicted"/>
<reference evidence="2" key="1">
    <citation type="submission" date="2018-06" db="EMBL/GenBank/DDBJ databases">
        <authorList>
            <consortium name="Pathogen Informatics"/>
        </authorList>
    </citation>
    <scope>NUCLEOTIDE SEQUENCE [LARGE SCALE GENOMIC DNA]</scope>
    <source>
        <strain evidence="2">NCTC10132</strain>
    </source>
</reference>
<evidence type="ECO:0000313" key="2">
    <source>
        <dbReference type="Proteomes" id="UP000257559"/>
    </source>
</evidence>